<dbReference type="InterPro" id="IPR011324">
    <property type="entry name" value="Cytotoxic_necrot_fac-like_cat"/>
</dbReference>
<dbReference type="eggNOG" id="ENOG50336GY">
    <property type="taxonomic scope" value="Bacteria"/>
</dbReference>
<dbReference type="HOGENOM" id="CLU_055294_0_0_6"/>
<reference evidence="3 4" key="1">
    <citation type="journal article" date="2012" name="BMC Genomics">
        <title>Comparative genomics of bacteria in the genus Providencia isolated from wild Drosophila melanogaster.</title>
        <authorList>
            <person name="Galac M.R."/>
            <person name="Lazzaro B.P."/>
        </authorList>
    </citation>
    <scope>NUCLEOTIDE SEQUENCE [LARGE SCALE GENOMIC DNA]</scope>
    <source>
        <strain evidence="3 4">DSM 19968</strain>
    </source>
</reference>
<accession>K8X060</accession>
<comment type="caution">
    <text evidence="3">The sequence shown here is derived from an EMBL/GenBank/DDBJ whole genome shotgun (WGS) entry which is preliminary data.</text>
</comment>
<dbReference type="SUPFAM" id="SSF64438">
    <property type="entry name" value="CNF1/YfiH-like putative cysteine hydrolases"/>
    <property type="match status" value="1"/>
</dbReference>
<evidence type="ECO:0000259" key="2">
    <source>
        <dbReference type="Pfam" id="PF05785"/>
    </source>
</evidence>
<dbReference type="EMBL" id="AKKL01000016">
    <property type="protein sequence ID" value="EKT63017.1"/>
    <property type="molecule type" value="Genomic_DNA"/>
</dbReference>
<dbReference type="InterPro" id="IPR008430">
    <property type="entry name" value="CNF_Rho-act"/>
</dbReference>
<dbReference type="AlphaFoldDB" id="K8X060"/>
<dbReference type="CDD" id="cd16834">
    <property type="entry name" value="CNF1-like"/>
    <property type="match status" value="1"/>
</dbReference>
<dbReference type="STRING" id="1141662.OOA_06056"/>
<feature type="domain" description="Cytotoxic necrotizing factor Rho-activating" evidence="2">
    <location>
        <begin position="115"/>
        <end position="369"/>
    </location>
</feature>
<dbReference type="OrthoDB" id="6463972at2"/>
<dbReference type="InterPro" id="IPR037040">
    <property type="entry name" value="CNF_Rho-act_sf"/>
</dbReference>
<dbReference type="Gene3D" id="3.60.100.10">
    <property type="entry name" value="Cytotoxic necrotizing factor, Rho-activating domain"/>
    <property type="match status" value="1"/>
</dbReference>
<evidence type="ECO:0000313" key="4">
    <source>
        <dbReference type="Proteomes" id="UP000009336"/>
    </source>
</evidence>
<name>K8X060_9GAMM</name>
<dbReference type="PATRIC" id="fig|1141662.3.peg.1228"/>
<organism evidence="3 4">
    <name type="scientific">Providencia burhodogranariea DSM 19968</name>
    <dbReference type="NCBI Taxonomy" id="1141662"/>
    <lineage>
        <taxon>Bacteria</taxon>
        <taxon>Pseudomonadati</taxon>
        <taxon>Pseudomonadota</taxon>
        <taxon>Gammaproteobacteria</taxon>
        <taxon>Enterobacterales</taxon>
        <taxon>Morganellaceae</taxon>
        <taxon>Providencia</taxon>
    </lineage>
</organism>
<keyword evidence="4" id="KW-1185">Reference proteome</keyword>
<dbReference type="Proteomes" id="UP000009336">
    <property type="component" value="Unassembled WGS sequence"/>
</dbReference>
<proteinExistence type="predicted"/>
<feature type="region of interest" description="Disordered" evidence="1">
    <location>
        <begin position="48"/>
        <end position="67"/>
    </location>
</feature>
<evidence type="ECO:0000313" key="3">
    <source>
        <dbReference type="EMBL" id="EKT63017.1"/>
    </source>
</evidence>
<protein>
    <recommendedName>
        <fullName evidence="2">Cytotoxic necrotizing factor Rho-activating domain-containing protein</fullName>
    </recommendedName>
</protein>
<gene>
    <name evidence="3" type="ORF">OOA_06056</name>
</gene>
<dbReference type="RefSeq" id="WP_008911243.1">
    <property type="nucleotide sequence ID" value="NZ_KB233222.1"/>
</dbReference>
<sequence length="390" mass="43186">MINKLINNGISNSGVFGLKEVKSEYLSLTNKIKRIFNISNEQVDKVKPKLKQSAMQGKPAGQRSSSLREQIKTSYVMPDSSHIAKNNFIKTERFNGVKNEVTTEERNILNNEKNSLMKGNVSSLLGKGIMSAQKLENVLPIKCEYTRLDKENNRYSPANLKPQAGVAFSTGTNIKAAEIILGKPLGNYFNKQNYDDNLKVVTIDNGNCGTIGISFNLNDIKADQPLLLHSGQLSGCTMAYAIKGDQMYAFHTGKPGNDDSDWKTDKEGVKSMINGYEKMARLPLSDRDDVNNQSLINYLHDNFDFSAVTFCGHGEKVASQSNVIMLDYNKPSEMVNDNNARVANAVAVISKDGDTIKIETLLDDMVIDKKTLETSSINSELSNSQYISKL</sequence>
<evidence type="ECO:0000256" key="1">
    <source>
        <dbReference type="SAM" id="MobiDB-lite"/>
    </source>
</evidence>
<dbReference type="Pfam" id="PF05785">
    <property type="entry name" value="CNF1"/>
    <property type="match status" value="1"/>
</dbReference>